<accession>A0ABU3FHK3</accession>
<gene>
    <name evidence="1" type="ORF">P7H46_06625</name>
</gene>
<comment type="caution">
    <text evidence="1">The sequence shown here is derived from an EMBL/GenBank/DDBJ whole genome shotgun (WGS) entry which is preliminary data.</text>
</comment>
<sequence length="114" mass="13350">MDQILEAYKGVYNFQIKDGKVLPPKYKLPEKVKERCNYFAEDMEHGLSFLGALTFIIAYSEEECKKNYSLGLTKKWLPLNHEVEEWFRKFRGVGEMLVAVYLIYGLEEDANESN</sequence>
<reference evidence="1 2" key="1">
    <citation type="submission" date="2023-03" db="EMBL/GenBank/DDBJ databases">
        <authorList>
            <person name="Shen W."/>
            <person name="Cai J."/>
        </authorList>
    </citation>
    <scope>NUCLEOTIDE SEQUENCE [LARGE SCALE GENOMIC DNA]</scope>
    <source>
        <strain evidence="1 2">Y59</strain>
    </source>
</reference>
<protein>
    <submittedName>
        <fullName evidence="1">Uncharacterized protein</fullName>
    </submittedName>
</protein>
<organism evidence="1 2">
    <name type="scientific">Enterococcus pseudoavium</name>
    <dbReference type="NCBI Taxonomy" id="44007"/>
    <lineage>
        <taxon>Bacteria</taxon>
        <taxon>Bacillati</taxon>
        <taxon>Bacillota</taxon>
        <taxon>Bacilli</taxon>
        <taxon>Lactobacillales</taxon>
        <taxon>Enterococcaceae</taxon>
        <taxon>Enterococcus</taxon>
    </lineage>
</organism>
<dbReference type="RefSeq" id="WP_311815592.1">
    <property type="nucleotide sequence ID" value="NZ_JARQAZ010000005.1"/>
</dbReference>
<dbReference type="Proteomes" id="UP001269061">
    <property type="component" value="Unassembled WGS sequence"/>
</dbReference>
<evidence type="ECO:0000313" key="1">
    <source>
        <dbReference type="EMBL" id="MDT2770518.1"/>
    </source>
</evidence>
<evidence type="ECO:0000313" key="2">
    <source>
        <dbReference type="Proteomes" id="UP001269061"/>
    </source>
</evidence>
<name>A0ABU3FHK3_9ENTE</name>
<proteinExistence type="predicted"/>
<dbReference type="EMBL" id="JARQAZ010000005">
    <property type="protein sequence ID" value="MDT2770518.1"/>
    <property type="molecule type" value="Genomic_DNA"/>
</dbReference>
<keyword evidence="2" id="KW-1185">Reference proteome</keyword>